<reference evidence="10 13" key="3">
    <citation type="journal article" date="2023" name="Front. Microbiol.">
        <title>Phylogeography and host specificity of Pasteurellaceae pathogenic to sea-farmed fish in the north-east Atlantic.</title>
        <authorList>
            <person name="Gulla S."/>
            <person name="Colquhoun D.J."/>
            <person name="Olsen A.B."/>
            <person name="Spilsberg B."/>
            <person name="Lagesen K."/>
            <person name="Aakesson C.P."/>
            <person name="Strom S."/>
            <person name="Manji F."/>
            <person name="Birkbeck T.H."/>
            <person name="Nilsen H.K."/>
        </authorList>
    </citation>
    <scope>NUCLEOTIDE SEQUENCE [LARGE SCALE GENOMIC DNA]</scope>
    <source>
        <strain evidence="10 13">VIO11850</strain>
    </source>
</reference>
<evidence type="ECO:0000259" key="8">
    <source>
        <dbReference type="Pfam" id="PF01435"/>
    </source>
</evidence>
<dbReference type="AlphaFoldDB" id="A0A1H7VSP5"/>
<keyword evidence="7" id="KW-0472">Membrane</keyword>
<evidence type="ECO:0000256" key="7">
    <source>
        <dbReference type="SAM" id="Phobius"/>
    </source>
</evidence>
<organism evidence="11 12">
    <name type="scientific">Phocoenobacter skyensis</name>
    <dbReference type="NCBI Taxonomy" id="97481"/>
    <lineage>
        <taxon>Bacteria</taxon>
        <taxon>Pseudomonadati</taxon>
        <taxon>Pseudomonadota</taxon>
        <taxon>Gammaproteobacteria</taxon>
        <taxon>Pasteurellales</taxon>
        <taxon>Pasteurellaceae</taxon>
        <taxon>Phocoenobacter</taxon>
    </lineage>
</organism>
<dbReference type="RefSeq" id="WP_090920981.1">
    <property type="nucleotide sequence ID" value="NZ_CP016180.1"/>
</dbReference>
<dbReference type="PANTHER" id="PTHR22726">
    <property type="entry name" value="METALLOENDOPEPTIDASE OMA1"/>
    <property type="match status" value="1"/>
</dbReference>
<protein>
    <submittedName>
        <fullName evidence="10">M48 family metallopeptidase</fullName>
    </submittedName>
    <submittedName>
        <fullName evidence="11">Zn-dependent protease with chaperone function</fullName>
    </submittedName>
</protein>
<keyword evidence="7" id="KW-1133">Transmembrane helix</keyword>
<comment type="cofactor">
    <cofactor evidence="6">
        <name>Zn(2+)</name>
        <dbReference type="ChEBI" id="CHEBI:29105"/>
    </cofactor>
    <text evidence="6">Binds 1 zinc ion per subunit.</text>
</comment>
<dbReference type="Gene3D" id="3.30.2010.10">
    <property type="entry name" value="Metalloproteases ('zincins'), catalytic domain"/>
    <property type="match status" value="1"/>
</dbReference>
<accession>A0A1H7VSP5</accession>
<dbReference type="InterPro" id="IPR055518">
    <property type="entry name" value="DUF7092"/>
</dbReference>
<keyword evidence="3 6" id="KW-0378">Hydrolase</keyword>
<keyword evidence="4 6" id="KW-0862">Zinc</keyword>
<dbReference type="EMBL" id="FOBN01000005">
    <property type="protein sequence ID" value="SEM11899.1"/>
    <property type="molecule type" value="Genomic_DNA"/>
</dbReference>
<dbReference type="PANTHER" id="PTHR22726:SF1">
    <property type="entry name" value="METALLOENDOPEPTIDASE OMA1, MITOCHONDRIAL"/>
    <property type="match status" value="1"/>
</dbReference>
<sequence>MLITGRWFPKGSAAQCEATLTVACDDKIVHREQQNRIYSVEISNGETLTGEIHQLVIEPRLGNLERKIELADGSIFITSDNISVDTLIVNTKSNRFFLWLHRQESSFKRIILFTLIVIVFALSFLQWGVPWVSQKMAYIVPTEIRQVLGEQTLEFVDEFMLEESELEDKTKTRIQQRFKDKLLPLLPDSDVNYQLRFRRFSLNDDIELANAFALPSGDIIVTDRLVEISQNPDEIDAVLLHEVGHIVNRHGLQSVVQKSLMTVIVLSVVGDTDGLADLVVGLGTAVVANRYSRDHETEADEFAFNKMLQAKIDPKSFANILNRIEADSKLFSSTKEEPILENSQQASDLFSTHPNTQKRAEQAERYSQCYKQGLVICE</sequence>
<evidence type="ECO:0000256" key="2">
    <source>
        <dbReference type="ARBA" id="ARBA00022723"/>
    </source>
</evidence>
<proteinExistence type="inferred from homology"/>
<evidence type="ECO:0000313" key="13">
    <source>
        <dbReference type="Proteomes" id="UP001224812"/>
    </source>
</evidence>
<evidence type="ECO:0000256" key="5">
    <source>
        <dbReference type="ARBA" id="ARBA00023049"/>
    </source>
</evidence>
<dbReference type="GO" id="GO:0046872">
    <property type="term" value="F:metal ion binding"/>
    <property type="evidence" value="ECO:0007669"/>
    <property type="project" value="UniProtKB-KW"/>
</dbReference>
<dbReference type="Proteomes" id="UP000198883">
    <property type="component" value="Unassembled WGS sequence"/>
</dbReference>
<comment type="similarity">
    <text evidence="6">Belongs to the peptidase M48 family.</text>
</comment>
<dbReference type="Proteomes" id="UP001224812">
    <property type="component" value="Unassembled WGS sequence"/>
</dbReference>
<dbReference type="GO" id="GO:0051603">
    <property type="term" value="P:proteolysis involved in protein catabolic process"/>
    <property type="evidence" value="ECO:0007669"/>
    <property type="project" value="TreeGrafter"/>
</dbReference>
<evidence type="ECO:0000256" key="3">
    <source>
        <dbReference type="ARBA" id="ARBA00022801"/>
    </source>
</evidence>
<dbReference type="Pfam" id="PF23368">
    <property type="entry name" value="DUF7092"/>
    <property type="match status" value="1"/>
</dbReference>
<evidence type="ECO:0000313" key="12">
    <source>
        <dbReference type="Proteomes" id="UP000198883"/>
    </source>
</evidence>
<evidence type="ECO:0000313" key="11">
    <source>
        <dbReference type="EMBL" id="SEM11899.1"/>
    </source>
</evidence>
<reference evidence="12" key="1">
    <citation type="submission" date="2016-10" db="EMBL/GenBank/DDBJ databases">
        <authorList>
            <person name="Varghese N."/>
            <person name="Submissions S."/>
        </authorList>
    </citation>
    <scope>NUCLEOTIDE SEQUENCE [LARGE SCALE GENOMIC DNA]</scope>
    <source>
        <strain evidence="12">DSM 24204</strain>
    </source>
</reference>
<dbReference type="CDD" id="cd07332">
    <property type="entry name" value="M48C_Oma1_like"/>
    <property type="match status" value="1"/>
</dbReference>
<dbReference type="InterPro" id="IPR051156">
    <property type="entry name" value="Mito/Outer_Membr_Metalloprot"/>
</dbReference>
<feature type="domain" description="DUF7092" evidence="9">
    <location>
        <begin position="3"/>
        <end position="88"/>
    </location>
</feature>
<evidence type="ECO:0000256" key="6">
    <source>
        <dbReference type="RuleBase" id="RU003983"/>
    </source>
</evidence>
<dbReference type="Pfam" id="PF01435">
    <property type="entry name" value="Peptidase_M48"/>
    <property type="match status" value="1"/>
</dbReference>
<dbReference type="InterPro" id="IPR001915">
    <property type="entry name" value="Peptidase_M48"/>
</dbReference>
<feature type="transmembrane region" description="Helical" evidence="7">
    <location>
        <begin position="110"/>
        <end position="129"/>
    </location>
</feature>
<evidence type="ECO:0000256" key="4">
    <source>
        <dbReference type="ARBA" id="ARBA00022833"/>
    </source>
</evidence>
<name>A0A1H7VSP5_9PAST</name>
<keyword evidence="2" id="KW-0479">Metal-binding</keyword>
<keyword evidence="5 6" id="KW-0482">Metalloprotease</keyword>
<dbReference type="GO" id="GO:0004222">
    <property type="term" value="F:metalloendopeptidase activity"/>
    <property type="evidence" value="ECO:0007669"/>
    <property type="project" value="InterPro"/>
</dbReference>
<feature type="domain" description="Peptidase M48" evidence="8">
    <location>
        <begin position="201"/>
        <end position="365"/>
    </location>
</feature>
<keyword evidence="1 6" id="KW-0645">Protease</keyword>
<dbReference type="STRING" id="97481.SAMN05444853_10591"/>
<evidence type="ECO:0000313" key="10">
    <source>
        <dbReference type="EMBL" id="MDP8084788.1"/>
    </source>
</evidence>
<dbReference type="GO" id="GO:0016020">
    <property type="term" value="C:membrane"/>
    <property type="evidence" value="ECO:0007669"/>
    <property type="project" value="TreeGrafter"/>
</dbReference>
<reference evidence="11" key="2">
    <citation type="submission" date="2016-10" db="EMBL/GenBank/DDBJ databases">
        <authorList>
            <person name="de Groot N.N."/>
        </authorList>
    </citation>
    <scope>NUCLEOTIDE SEQUENCE [LARGE SCALE GENOMIC DNA]</scope>
    <source>
        <strain evidence="11">DSM 24204</strain>
    </source>
</reference>
<dbReference type="EMBL" id="JASAVS010000003">
    <property type="protein sequence ID" value="MDP8084788.1"/>
    <property type="molecule type" value="Genomic_DNA"/>
</dbReference>
<gene>
    <name evidence="10" type="ORF">QJT92_02410</name>
    <name evidence="11" type="ORF">SAMN05444853_10591</name>
</gene>
<keyword evidence="13" id="KW-1185">Reference proteome</keyword>
<evidence type="ECO:0000256" key="1">
    <source>
        <dbReference type="ARBA" id="ARBA00022670"/>
    </source>
</evidence>
<dbReference type="GeneID" id="83544452"/>
<keyword evidence="7" id="KW-0812">Transmembrane</keyword>
<evidence type="ECO:0000259" key="9">
    <source>
        <dbReference type="Pfam" id="PF23368"/>
    </source>
</evidence>